<dbReference type="Proteomes" id="UP001157134">
    <property type="component" value="Unassembled WGS sequence"/>
</dbReference>
<dbReference type="EMBL" id="BSSV01000005">
    <property type="protein sequence ID" value="GLX86206.1"/>
    <property type="molecule type" value="Genomic_DNA"/>
</dbReference>
<evidence type="ECO:0000313" key="1">
    <source>
        <dbReference type="EMBL" id="GLX86206.1"/>
    </source>
</evidence>
<organism evidence="1 2">
    <name type="scientific">Thalassotalea loyana</name>
    <dbReference type="NCBI Taxonomy" id="280483"/>
    <lineage>
        <taxon>Bacteria</taxon>
        <taxon>Pseudomonadati</taxon>
        <taxon>Pseudomonadota</taxon>
        <taxon>Gammaproteobacteria</taxon>
        <taxon>Alteromonadales</taxon>
        <taxon>Colwelliaceae</taxon>
        <taxon>Thalassotalea</taxon>
    </lineage>
</organism>
<sequence length="55" mass="6495">MNKQRWVEIMKAAGISEAQMLKWHQAFERMEPAEHQKFLVSLKLPMADIARIRSL</sequence>
<evidence type="ECO:0000313" key="2">
    <source>
        <dbReference type="Proteomes" id="UP001157134"/>
    </source>
</evidence>
<reference evidence="1 2" key="1">
    <citation type="submission" date="2023-03" db="EMBL/GenBank/DDBJ databases">
        <title>Thalassotalea loyana LMG 22536T draft genome sequence.</title>
        <authorList>
            <person name="Sawabe T."/>
        </authorList>
    </citation>
    <scope>NUCLEOTIDE SEQUENCE [LARGE SCALE GENOMIC DNA]</scope>
    <source>
        <strain evidence="1 2">LMG 22536</strain>
    </source>
</reference>
<accession>A0ABQ6HH62</accession>
<protein>
    <submittedName>
        <fullName evidence="1">Uncharacterized protein</fullName>
    </submittedName>
</protein>
<comment type="caution">
    <text evidence="1">The sequence shown here is derived from an EMBL/GenBank/DDBJ whole genome shotgun (WGS) entry which is preliminary data.</text>
</comment>
<name>A0ABQ6HH62_9GAMM</name>
<keyword evidence="2" id="KW-1185">Reference proteome</keyword>
<proteinExistence type="predicted"/>
<gene>
    <name evidence="1" type="ORF">tloyanaT_24590</name>
</gene>
<dbReference type="RefSeq" id="WP_284298986.1">
    <property type="nucleotide sequence ID" value="NZ_BSSV01000005.1"/>
</dbReference>